<dbReference type="Proteomes" id="UP001446871">
    <property type="component" value="Unassembled WGS sequence"/>
</dbReference>
<name>A0ABR1UW28_9PEZI</name>
<keyword evidence="1" id="KW-0812">Transmembrane</keyword>
<comment type="caution">
    <text evidence="2">The sequence shown here is derived from an EMBL/GenBank/DDBJ whole genome shotgun (WGS) entry which is preliminary data.</text>
</comment>
<proteinExistence type="predicted"/>
<gene>
    <name evidence="2" type="ORF">PG996_007787</name>
</gene>
<dbReference type="EMBL" id="JAQQWM010000005">
    <property type="protein sequence ID" value="KAK8063135.1"/>
    <property type="molecule type" value="Genomic_DNA"/>
</dbReference>
<evidence type="ECO:0000256" key="1">
    <source>
        <dbReference type="SAM" id="Phobius"/>
    </source>
</evidence>
<evidence type="ECO:0000313" key="3">
    <source>
        <dbReference type="Proteomes" id="UP001446871"/>
    </source>
</evidence>
<evidence type="ECO:0000313" key="2">
    <source>
        <dbReference type="EMBL" id="KAK8063135.1"/>
    </source>
</evidence>
<keyword evidence="1" id="KW-1133">Transmembrane helix</keyword>
<keyword evidence="3" id="KW-1185">Reference proteome</keyword>
<keyword evidence="1" id="KW-0472">Membrane</keyword>
<reference evidence="2 3" key="1">
    <citation type="submission" date="2023-01" db="EMBL/GenBank/DDBJ databases">
        <title>Analysis of 21 Apiospora genomes using comparative genomics revels a genus with tremendous synthesis potential of carbohydrate active enzymes and secondary metabolites.</title>
        <authorList>
            <person name="Sorensen T."/>
        </authorList>
    </citation>
    <scope>NUCLEOTIDE SEQUENCE [LARGE SCALE GENOMIC DNA]</scope>
    <source>
        <strain evidence="2 3">CBS 83171</strain>
    </source>
</reference>
<accession>A0ABR1UW28</accession>
<protein>
    <submittedName>
        <fullName evidence="2">Uncharacterized protein</fullName>
    </submittedName>
</protein>
<feature type="transmembrane region" description="Helical" evidence="1">
    <location>
        <begin position="7"/>
        <end position="26"/>
    </location>
</feature>
<feature type="transmembrane region" description="Helical" evidence="1">
    <location>
        <begin position="32"/>
        <end position="52"/>
    </location>
</feature>
<organism evidence="2 3">
    <name type="scientific">Apiospora saccharicola</name>
    <dbReference type="NCBI Taxonomy" id="335842"/>
    <lineage>
        <taxon>Eukaryota</taxon>
        <taxon>Fungi</taxon>
        <taxon>Dikarya</taxon>
        <taxon>Ascomycota</taxon>
        <taxon>Pezizomycotina</taxon>
        <taxon>Sordariomycetes</taxon>
        <taxon>Xylariomycetidae</taxon>
        <taxon>Amphisphaeriales</taxon>
        <taxon>Apiosporaceae</taxon>
        <taxon>Apiospora</taxon>
    </lineage>
</organism>
<sequence length="97" mass="10607">MGSSGSSGIMIGVATAFAYLYLTVQIMGDVPLLVPLWPIIPLLLYTDLASALRHPRRRHVRGRILVVVELTVVVDPGPWVPSGTWQAPSLACCLLWR</sequence>